<dbReference type="SMART" id="SM00256">
    <property type="entry name" value="FBOX"/>
    <property type="match status" value="1"/>
</dbReference>
<dbReference type="InterPro" id="IPR032675">
    <property type="entry name" value="LRR_dom_sf"/>
</dbReference>
<dbReference type="AlphaFoldDB" id="A0A9W8H3K9"/>
<dbReference type="PANTHER" id="PTHR22904:SF523">
    <property type="entry name" value="STRESS-INDUCED-PHOSPHOPROTEIN 1"/>
    <property type="match status" value="1"/>
</dbReference>
<proteinExistence type="predicted"/>
<evidence type="ECO:0000256" key="2">
    <source>
        <dbReference type="ARBA" id="ARBA00022803"/>
    </source>
</evidence>
<protein>
    <recommendedName>
        <fullName evidence="3">F-box domain-containing protein</fullName>
    </recommendedName>
</protein>
<evidence type="ECO:0000256" key="1">
    <source>
        <dbReference type="ARBA" id="ARBA00022737"/>
    </source>
</evidence>
<dbReference type="EMBL" id="JANBUH010000050">
    <property type="protein sequence ID" value="KAJ2755737.1"/>
    <property type="molecule type" value="Genomic_DNA"/>
</dbReference>
<keyword evidence="5" id="KW-1185">Reference proteome</keyword>
<gene>
    <name evidence="4" type="ORF">GGI19_001408</name>
</gene>
<dbReference type="Gene3D" id="1.25.40.10">
    <property type="entry name" value="Tetratricopeptide repeat domain"/>
    <property type="match status" value="1"/>
</dbReference>
<keyword evidence="2" id="KW-0802">TPR repeat</keyword>
<dbReference type="InterPro" id="IPR001810">
    <property type="entry name" value="F-box_dom"/>
</dbReference>
<dbReference type="SUPFAM" id="SSF81383">
    <property type="entry name" value="F-box domain"/>
    <property type="match status" value="1"/>
</dbReference>
<dbReference type="Pfam" id="PF12937">
    <property type="entry name" value="F-box-like"/>
    <property type="match status" value="1"/>
</dbReference>
<accession>A0A9W8H3K9</accession>
<comment type="caution">
    <text evidence="4">The sequence shown here is derived from an EMBL/GenBank/DDBJ whole genome shotgun (WGS) entry which is preliminary data.</text>
</comment>
<dbReference type="Gene3D" id="3.80.10.10">
    <property type="entry name" value="Ribonuclease Inhibitor"/>
    <property type="match status" value="1"/>
</dbReference>
<dbReference type="PANTHER" id="PTHR22904">
    <property type="entry name" value="TPR REPEAT CONTAINING PROTEIN"/>
    <property type="match status" value="1"/>
</dbReference>
<evidence type="ECO:0000313" key="5">
    <source>
        <dbReference type="Proteomes" id="UP001140011"/>
    </source>
</evidence>
<sequence length="671" mass="74149">MFVAGRKRKLAAEPRQASGSRGALSALALEAEINRWYVLGRENFRERQYRNALDYHNRAVALAAKEGVRDAKLYSARAHTLYKLREFTRALSDAREAVRIDTSSSAGYMCMASILADAGKPEEALAVAKQGLGQADTRASEYKHLQLLCSSLSLRLDPAHQPAIESDTDPITRLPADLVVMIMRLLDTRMLSICRNVSTRWLHLIDNMPVLWSKPCYLVESPARTLARQLPAYSKAQKRMQQRPYRAPPDAVIRRVFEKSQRSLVVATAPDGLAVSAKALETLLACPRPHLAHIAFGRASALSSKSINRILNWCLPAMVTDIRFPYCMQVGNDEIGVIAKLGHKLRALDISGCIRVSVKCLFMAWNSVLVGAHATTRIEELIINDHPGIAEFLVYSSKHRHFGKLRVLHAAIRDQAVFSMFKNLGPLLDYFRRIQITQAPFPDLRELNIDGIWDTTISNHRFESTQLSTLLLSCRLFACNLRRFSALDSSSASHNQMRYFFDHNLSSLHQLHLTRATNLDALVLAARTTGVGAMAEPLPLVSLDLSGCVGVTAQGLLALVACCRSLTHVNLCQTAADNSVLSKLTEIVNTPDASGIEVLVLDATDVTGAAVRDFAAACAARYRRQRNNQHAKRVWRLQLLDVDNCASVGSDAVALTRDLLSIMSTLVLAAI</sequence>
<dbReference type="InterPro" id="IPR036047">
    <property type="entry name" value="F-box-like_dom_sf"/>
</dbReference>
<organism evidence="4 5">
    <name type="scientific">Coemansia pectinata</name>
    <dbReference type="NCBI Taxonomy" id="1052879"/>
    <lineage>
        <taxon>Eukaryota</taxon>
        <taxon>Fungi</taxon>
        <taxon>Fungi incertae sedis</taxon>
        <taxon>Zoopagomycota</taxon>
        <taxon>Kickxellomycotina</taxon>
        <taxon>Kickxellomycetes</taxon>
        <taxon>Kickxellales</taxon>
        <taxon>Kickxellaceae</taxon>
        <taxon>Coemansia</taxon>
    </lineage>
</organism>
<dbReference type="Gene3D" id="1.20.1280.50">
    <property type="match status" value="1"/>
</dbReference>
<dbReference type="GO" id="GO:0051879">
    <property type="term" value="F:Hsp90 protein binding"/>
    <property type="evidence" value="ECO:0007669"/>
    <property type="project" value="TreeGrafter"/>
</dbReference>
<dbReference type="SUPFAM" id="SSF48452">
    <property type="entry name" value="TPR-like"/>
    <property type="match status" value="1"/>
</dbReference>
<feature type="domain" description="F-box" evidence="3">
    <location>
        <begin position="168"/>
        <end position="215"/>
    </location>
</feature>
<evidence type="ECO:0000259" key="3">
    <source>
        <dbReference type="PROSITE" id="PS50181"/>
    </source>
</evidence>
<dbReference type="OrthoDB" id="629492at2759"/>
<dbReference type="SUPFAM" id="SSF52047">
    <property type="entry name" value="RNI-like"/>
    <property type="match status" value="1"/>
</dbReference>
<dbReference type="Proteomes" id="UP001140011">
    <property type="component" value="Unassembled WGS sequence"/>
</dbReference>
<dbReference type="InterPro" id="IPR019734">
    <property type="entry name" value="TPR_rpt"/>
</dbReference>
<dbReference type="SMART" id="SM00028">
    <property type="entry name" value="TPR"/>
    <property type="match status" value="3"/>
</dbReference>
<name>A0A9W8H3K9_9FUNG</name>
<dbReference type="PROSITE" id="PS50181">
    <property type="entry name" value="FBOX"/>
    <property type="match status" value="1"/>
</dbReference>
<reference evidence="4" key="1">
    <citation type="submission" date="2022-07" db="EMBL/GenBank/DDBJ databases">
        <title>Phylogenomic reconstructions and comparative analyses of Kickxellomycotina fungi.</title>
        <authorList>
            <person name="Reynolds N.K."/>
            <person name="Stajich J.E."/>
            <person name="Barry K."/>
            <person name="Grigoriev I.V."/>
            <person name="Crous P."/>
            <person name="Smith M.E."/>
        </authorList>
    </citation>
    <scope>NUCLEOTIDE SEQUENCE</scope>
    <source>
        <strain evidence="4">BCRC 34297</strain>
    </source>
</reference>
<keyword evidence="1" id="KW-0677">Repeat</keyword>
<dbReference type="InterPro" id="IPR011990">
    <property type="entry name" value="TPR-like_helical_dom_sf"/>
</dbReference>
<evidence type="ECO:0000313" key="4">
    <source>
        <dbReference type="EMBL" id="KAJ2755737.1"/>
    </source>
</evidence>